<feature type="domain" description="O-methyltransferase C-terminal" evidence="5">
    <location>
        <begin position="315"/>
        <end position="483"/>
    </location>
</feature>
<dbReference type="PROSITE" id="PS51683">
    <property type="entry name" value="SAM_OMT_II"/>
    <property type="match status" value="1"/>
</dbReference>
<sequence length="518" mass="57936">MLMRLKESGPRSAIASLGQYLFRSMSHKYHPRELKSQYFSILDSSLVESDPVSSASVKEISKATKVDNSKETSGDREHQNPSLLIELARTITRETEKLDAWLKESKAPQLDFSVDSPQTFPLLGEEIEKSRAKIIKSTEELGALVMGPSDSMRWMAWGHNNSLSLHAIYHYKIAKSFPIHGTASFAQIAERVGLSELNVRRFLRHAMTNRIFKESEPGMVAHTAMSRLLAENSKMNDWVGFCVEEMWQAASKTISALNRNPEADDPRQTGFCLSNSTSDVETMFTTFAKSPYRSARMGGAMHSLTNGPGYELTYLLSSYDWASLNACHGTVVDIGGSHGFVSIALASEYPQLKFIVQDTPSTIASAPPLSDDLACRVSFQVHDFHTLQPVKGADIYFFRWILHNHSDRFAIPMLRNLIPALKNGARVLINDNCLPGPSKITTNPSLVDVAEEKKLRSMDLSMLSLLNSQERDEDGFRHLFKAADNRFRFGGIRTIAGSHMALIEAIWEGQDYCDDYPQ</sequence>
<evidence type="ECO:0000256" key="1">
    <source>
        <dbReference type="ARBA" id="ARBA00022603"/>
    </source>
</evidence>
<keyword evidence="1 7" id="KW-0489">Methyltransferase</keyword>
<dbReference type="InterPro" id="IPR029063">
    <property type="entry name" value="SAM-dependent_MTases_sf"/>
</dbReference>
<evidence type="ECO:0000313" key="7">
    <source>
        <dbReference type="EMBL" id="RKF60357.1"/>
    </source>
</evidence>
<evidence type="ECO:0000256" key="3">
    <source>
        <dbReference type="ARBA" id="ARBA00022691"/>
    </source>
</evidence>
<dbReference type="OrthoDB" id="1606438at2759"/>
<dbReference type="Proteomes" id="UP000285405">
    <property type="component" value="Unassembled WGS sequence"/>
</dbReference>
<protein>
    <submittedName>
        <fullName evidence="7">O-methyltransferase gsfB</fullName>
    </submittedName>
</protein>
<proteinExistence type="predicted"/>
<dbReference type="InterPro" id="IPR036390">
    <property type="entry name" value="WH_DNA-bd_sf"/>
</dbReference>
<feature type="domain" description="O-methyltransferase dimerisation" evidence="6">
    <location>
        <begin position="161"/>
        <end position="231"/>
    </location>
</feature>
<dbReference type="InterPro" id="IPR012967">
    <property type="entry name" value="COMT_dimerisation"/>
</dbReference>
<gene>
    <name evidence="7" type="ORF">GcC1_166002</name>
</gene>
<evidence type="ECO:0000259" key="6">
    <source>
        <dbReference type="Pfam" id="PF08100"/>
    </source>
</evidence>
<keyword evidence="3" id="KW-0949">S-adenosyl-L-methionine</keyword>
<dbReference type="EMBL" id="MCBR01016670">
    <property type="protein sequence ID" value="RKF60357.1"/>
    <property type="molecule type" value="Genomic_DNA"/>
</dbReference>
<dbReference type="Gene3D" id="1.10.10.10">
    <property type="entry name" value="Winged helix-like DNA-binding domain superfamily/Winged helix DNA-binding domain"/>
    <property type="match status" value="1"/>
</dbReference>
<evidence type="ECO:0000256" key="4">
    <source>
        <dbReference type="SAM" id="MobiDB-lite"/>
    </source>
</evidence>
<dbReference type="Gene3D" id="3.40.50.150">
    <property type="entry name" value="Vaccinia Virus protein VP39"/>
    <property type="match status" value="1"/>
</dbReference>
<dbReference type="GO" id="GO:0008171">
    <property type="term" value="F:O-methyltransferase activity"/>
    <property type="evidence" value="ECO:0007669"/>
    <property type="project" value="InterPro"/>
</dbReference>
<accession>A0A420HSH7</accession>
<dbReference type="InterPro" id="IPR016461">
    <property type="entry name" value="COMT-like"/>
</dbReference>
<dbReference type="AlphaFoldDB" id="A0A420HSH7"/>
<dbReference type="GO" id="GO:0032259">
    <property type="term" value="P:methylation"/>
    <property type="evidence" value="ECO:0007669"/>
    <property type="project" value="UniProtKB-KW"/>
</dbReference>
<feature type="compositionally biased region" description="Basic and acidic residues" evidence="4">
    <location>
        <begin position="59"/>
        <end position="79"/>
    </location>
</feature>
<dbReference type="PANTHER" id="PTHR43712:SF16">
    <property type="entry name" value="O-METHYLTRANSFERASE ELCB"/>
    <property type="match status" value="1"/>
</dbReference>
<organism evidence="7 8">
    <name type="scientific">Golovinomyces cichoracearum</name>
    <dbReference type="NCBI Taxonomy" id="62708"/>
    <lineage>
        <taxon>Eukaryota</taxon>
        <taxon>Fungi</taxon>
        <taxon>Dikarya</taxon>
        <taxon>Ascomycota</taxon>
        <taxon>Pezizomycotina</taxon>
        <taxon>Leotiomycetes</taxon>
        <taxon>Erysiphales</taxon>
        <taxon>Erysiphaceae</taxon>
        <taxon>Golovinomyces</taxon>
    </lineage>
</organism>
<name>A0A420HSH7_9PEZI</name>
<evidence type="ECO:0000313" key="8">
    <source>
        <dbReference type="Proteomes" id="UP000285405"/>
    </source>
</evidence>
<evidence type="ECO:0000259" key="5">
    <source>
        <dbReference type="Pfam" id="PF00891"/>
    </source>
</evidence>
<dbReference type="SUPFAM" id="SSF46785">
    <property type="entry name" value="Winged helix' DNA-binding domain"/>
    <property type="match status" value="1"/>
</dbReference>
<comment type="caution">
    <text evidence="7">The sequence shown here is derived from an EMBL/GenBank/DDBJ whole genome shotgun (WGS) entry which is preliminary data.</text>
</comment>
<dbReference type="InterPro" id="IPR001077">
    <property type="entry name" value="COMT_C"/>
</dbReference>
<dbReference type="Pfam" id="PF00891">
    <property type="entry name" value="Methyltransf_2"/>
    <property type="match status" value="1"/>
</dbReference>
<feature type="region of interest" description="Disordered" evidence="4">
    <location>
        <begin position="57"/>
        <end position="80"/>
    </location>
</feature>
<keyword evidence="2 7" id="KW-0808">Transferase</keyword>
<reference evidence="7 8" key="1">
    <citation type="journal article" date="2018" name="BMC Genomics">
        <title>Comparative genome analyses reveal sequence features reflecting distinct modes of host-adaptation between dicot and monocot powdery mildew.</title>
        <authorList>
            <person name="Wu Y."/>
            <person name="Ma X."/>
            <person name="Pan Z."/>
            <person name="Kale S.D."/>
            <person name="Song Y."/>
            <person name="King H."/>
            <person name="Zhang Q."/>
            <person name="Presley C."/>
            <person name="Deng X."/>
            <person name="Wei C.I."/>
            <person name="Xiao S."/>
        </authorList>
    </citation>
    <scope>NUCLEOTIDE SEQUENCE [LARGE SCALE GENOMIC DNA]</scope>
    <source>
        <strain evidence="7">UCSC1</strain>
    </source>
</reference>
<dbReference type="SUPFAM" id="SSF53335">
    <property type="entry name" value="S-adenosyl-L-methionine-dependent methyltransferases"/>
    <property type="match status" value="1"/>
</dbReference>
<evidence type="ECO:0000256" key="2">
    <source>
        <dbReference type="ARBA" id="ARBA00022679"/>
    </source>
</evidence>
<dbReference type="PANTHER" id="PTHR43712">
    <property type="entry name" value="PUTATIVE (AFU_ORTHOLOGUE AFUA_4G14580)-RELATED"/>
    <property type="match status" value="1"/>
</dbReference>
<dbReference type="InterPro" id="IPR036388">
    <property type="entry name" value="WH-like_DNA-bd_sf"/>
</dbReference>
<dbReference type="Pfam" id="PF08100">
    <property type="entry name" value="Dimerisation"/>
    <property type="match status" value="1"/>
</dbReference>